<evidence type="ECO:0000313" key="3">
    <source>
        <dbReference type="Proteomes" id="UP000275267"/>
    </source>
</evidence>
<reference evidence="3" key="1">
    <citation type="journal article" date="2019" name="Nat. Commun.">
        <title>The genome of broomcorn millet.</title>
        <authorList>
            <person name="Zou C."/>
            <person name="Miki D."/>
            <person name="Li D."/>
            <person name="Tang Q."/>
            <person name="Xiao L."/>
            <person name="Rajput S."/>
            <person name="Deng P."/>
            <person name="Jia W."/>
            <person name="Huang R."/>
            <person name="Zhang M."/>
            <person name="Sun Y."/>
            <person name="Hu J."/>
            <person name="Fu X."/>
            <person name="Schnable P.S."/>
            <person name="Li F."/>
            <person name="Zhang H."/>
            <person name="Feng B."/>
            <person name="Zhu X."/>
            <person name="Liu R."/>
            <person name="Schnable J.C."/>
            <person name="Zhu J.-K."/>
            <person name="Zhang H."/>
        </authorList>
    </citation>
    <scope>NUCLEOTIDE SEQUENCE [LARGE SCALE GENOMIC DNA]</scope>
</reference>
<dbReference type="OrthoDB" id="644001at2759"/>
<feature type="signal peptide" evidence="1">
    <location>
        <begin position="1"/>
        <end position="19"/>
    </location>
</feature>
<dbReference type="Proteomes" id="UP000275267">
    <property type="component" value="Unassembled WGS sequence"/>
</dbReference>
<sequence length="75" mass="7943">MLHWKFNRIAGLLVAGAVGKHECGVHCVDGSARYVTCANYPGQRFHGCNCACGPSDGRVCVVHNPDGSAVEDCPK</sequence>
<evidence type="ECO:0000256" key="1">
    <source>
        <dbReference type="SAM" id="SignalP"/>
    </source>
</evidence>
<feature type="chain" id="PRO_5017921518" evidence="1">
    <location>
        <begin position="20"/>
        <end position="75"/>
    </location>
</feature>
<gene>
    <name evidence="2" type="ORF">C2845_PM16G19780</name>
</gene>
<keyword evidence="1" id="KW-0732">Signal</keyword>
<keyword evidence="3" id="KW-1185">Reference proteome</keyword>
<dbReference type="EMBL" id="PQIB02000015">
    <property type="protein sequence ID" value="RLM65292.1"/>
    <property type="molecule type" value="Genomic_DNA"/>
</dbReference>
<name>A0A3L6PUB6_PANMI</name>
<comment type="caution">
    <text evidence="2">The sequence shown here is derived from an EMBL/GenBank/DDBJ whole genome shotgun (WGS) entry which is preliminary data.</text>
</comment>
<accession>A0A3L6PUB6</accession>
<dbReference type="AlphaFoldDB" id="A0A3L6PUB6"/>
<proteinExistence type="predicted"/>
<evidence type="ECO:0000313" key="2">
    <source>
        <dbReference type="EMBL" id="RLM65292.1"/>
    </source>
</evidence>
<organism evidence="2 3">
    <name type="scientific">Panicum miliaceum</name>
    <name type="common">Proso millet</name>
    <name type="synonym">Broomcorn millet</name>
    <dbReference type="NCBI Taxonomy" id="4540"/>
    <lineage>
        <taxon>Eukaryota</taxon>
        <taxon>Viridiplantae</taxon>
        <taxon>Streptophyta</taxon>
        <taxon>Embryophyta</taxon>
        <taxon>Tracheophyta</taxon>
        <taxon>Spermatophyta</taxon>
        <taxon>Magnoliopsida</taxon>
        <taxon>Liliopsida</taxon>
        <taxon>Poales</taxon>
        <taxon>Poaceae</taxon>
        <taxon>PACMAD clade</taxon>
        <taxon>Panicoideae</taxon>
        <taxon>Panicodae</taxon>
        <taxon>Paniceae</taxon>
        <taxon>Panicinae</taxon>
        <taxon>Panicum</taxon>
        <taxon>Panicum sect. Panicum</taxon>
    </lineage>
</organism>
<protein>
    <submittedName>
        <fullName evidence="2">Uncharacterized protein</fullName>
    </submittedName>
</protein>